<sequence length="55" mass="6038">MASAMVYFIEDNKHTVIIKKLPEPLVSVLHGLVGECRPHSAYLAIQSPAKYVSKG</sequence>
<dbReference type="EMBL" id="LR215729">
    <property type="protein sequence ID" value="CAE6952049.1"/>
    <property type="molecule type" value="Genomic_DNA"/>
</dbReference>
<evidence type="ECO:0000313" key="1">
    <source>
        <dbReference type="EMBL" id="CAE6952049.1"/>
    </source>
</evidence>
<proteinExistence type="predicted"/>
<accession>A0A8S2BPL3</accession>
<dbReference type="AlphaFoldDB" id="A0A8S2BPL3"/>
<keyword evidence="2" id="KW-1185">Reference proteome</keyword>
<name>A0A8S2BPL3_9PSED</name>
<gene>
    <name evidence="1" type="ORF">PMYSY11_4309</name>
</gene>
<dbReference type="KEGG" id="pmao:PMYSY11_4309"/>
<dbReference type="Proteomes" id="UP000325451">
    <property type="component" value="Chromosome"/>
</dbReference>
<reference evidence="1" key="1">
    <citation type="submission" date="2021-02" db="EMBL/GenBank/DDBJ databases">
        <authorList>
            <consortium name="Genoscope - CEA"/>
            <person name="William W."/>
        </authorList>
    </citation>
    <scope>NUCLEOTIDE SEQUENCE</scope>
    <source>
        <strain evidence="1">YSy11</strain>
    </source>
</reference>
<protein>
    <submittedName>
        <fullName evidence="1">Uncharacterized protein</fullName>
    </submittedName>
</protein>
<evidence type="ECO:0000313" key="2">
    <source>
        <dbReference type="Proteomes" id="UP000325451"/>
    </source>
</evidence>
<organism evidence="1 2">
    <name type="scientific">Pseudomonas marincola</name>
    <dbReference type="NCBI Taxonomy" id="437900"/>
    <lineage>
        <taxon>Bacteria</taxon>
        <taxon>Pseudomonadati</taxon>
        <taxon>Pseudomonadota</taxon>
        <taxon>Gammaproteobacteria</taxon>
        <taxon>Pseudomonadales</taxon>
        <taxon>Pseudomonadaceae</taxon>
        <taxon>Pseudomonas</taxon>
    </lineage>
</organism>